<name>A0A414FVZ8_9BACT</name>
<gene>
    <name evidence="2" type="ORF">DW789_06335</name>
</gene>
<feature type="chain" id="PRO_5019195273" evidence="1">
    <location>
        <begin position="23"/>
        <end position="365"/>
    </location>
</feature>
<evidence type="ECO:0000256" key="1">
    <source>
        <dbReference type="SAM" id="SignalP"/>
    </source>
</evidence>
<dbReference type="Proteomes" id="UP000284361">
    <property type="component" value="Unassembled WGS sequence"/>
</dbReference>
<dbReference type="InterPro" id="IPR032325">
    <property type="entry name" value="DUF4852"/>
</dbReference>
<reference evidence="2 3" key="1">
    <citation type="submission" date="2018-08" db="EMBL/GenBank/DDBJ databases">
        <title>A genome reference for cultivated species of the human gut microbiota.</title>
        <authorList>
            <person name="Zou Y."/>
            <person name="Xue W."/>
            <person name="Luo G."/>
        </authorList>
    </citation>
    <scope>NUCLEOTIDE SEQUENCE [LARGE SCALE GENOMIC DNA]</scope>
    <source>
        <strain evidence="2 3">AM31-10</strain>
    </source>
</reference>
<dbReference type="AlphaFoldDB" id="A0A414FVZ8"/>
<evidence type="ECO:0000313" key="3">
    <source>
        <dbReference type="Proteomes" id="UP000284361"/>
    </source>
</evidence>
<feature type="signal peptide" evidence="1">
    <location>
        <begin position="1"/>
        <end position="22"/>
    </location>
</feature>
<keyword evidence="1" id="KW-0732">Signal</keyword>
<dbReference type="Pfam" id="PF16144">
    <property type="entry name" value="DUF4852"/>
    <property type="match status" value="1"/>
</dbReference>
<sequence length="365" mass="42762">MNKIILLSFLWLICFTNNAIHAENSFKTYFGKVYSIGDTITIGRNNGYIYEFDNSQTRTIKQDLSGKKLTISQFYNIKKLNTLQRMLLPFDMNSNGVIIAKGNGKSYLIDLDNAIFNGSIMLSYKKSYFDGATDLTSDILFAYRIKIYNIKITDNIVEQYLKLCITPKEYGRIQSDPFIMSDIRKKYRAKLNEAISQIDFNKVFRLKCITNVKQYDMDKNAFPIWKMEFTDRDFNKNRQLNDIGYCTFGEAAFTFKNSKEFTNLYCPPEKAKFLYSLARYKSYTLNDKTDLVSYVYIRIQNKRIDTYQIPGYKKPIDRSDDKLKDFCIDMNIIKVDGYYVKLNRKDKEEISDFYVGSITSNTTLH</sequence>
<evidence type="ECO:0000313" key="2">
    <source>
        <dbReference type="EMBL" id="RHD55432.1"/>
    </source>
</evidence>
<protein>
    <submittedName>
        <fullName evidence="2">DUF4852 domain-containing protein</fullName>
    </submittedName>
</protein>
<accession>A0A414FVZ8</accession>
<organism evidence="2 3">
    <name type="scientific">Phocaeicola plebeius</name>
    <dbReference type="NCBI Taxonomy" id="310297"/>
    <lineage>
        <taxon>Bacteria</taxon>
        <taxon>Pseudomonadati</taxon>
        <taxon>Bacteroidota</taxon>
        <taxon>Bacteroidia</taxon>
        <taxon>Bacteroidales</taxon>
        <taxon>Bacteroidaceae</taxon>
        <taxon>Phocaeicola</taxon>
    </lineage>
</organism>
<proteinExistence type="predicted"/>
<dbReference type="EMBL" id="QSJG01000009">
    <property type="protein sequence ID" value="RHD55432.1"/>
    <property type="molecule type" value="Genomic_DNA"/>
</dbReference>
<dbReference type="RefSeq" id="WP_118164320.1">
    <property type="nucleotide sequence ID" value="NZ_JAQCSP010000018.1"/>
</dbReference>
<comment type="caution">
    <text evidence="2">The sequence shown here is derived from an EMBL/GenBank/DDBJ whole genome shotgun (WGS) entry which is preliminary data.</text>
</comment>